<keyword evidence="3" id="KW-1185">Reference proteome</keyword>
<reference evidence="2" key="1">
    <citation type="submission" date="2013-11" db="EMBL/GenBank/DDBJ databases">
        <title>Genome sequence of the fusiform rust pathogen reveals effectors for host alternation and coevolution with pine.</title>
        <authorList>
            <consortium name="DOE Joint Genome Institute"/>
            <person name="Smith K."/>
            <person name="Pendleton A."/>
            <person name="Kubisiak T."/>
            <person name="Anderson C."/>
            <person name="Salamov A."/>
            <person name="Aerts A."/>
            <person name="Riley R."/>
            <person name="Clum A."/>
            <person name="Lindquist E."/>
            <person name="Ence D."/>
            <person name="Campbell M."/>
            <person name="Kronenberg Z."/>
            <person name="Feau N."/>
            <person name="Dhillon B."/>
            <person name="Hamelin R."/>
            <person name="Burleigh J."/>
            <person name="Smith J."/>
            <person name="Yandell M."/>
            <person name="Nelson C."/>
            <person name="Grigoriev I."/>
            <person name="Davis J."/>
        </authorList>
    </citation>
    <scope>NUCLEOTIDE SEQUENCE</scope>
    <source>
        <strain evidence="2">G11</strain>
    </source>
</reference>
<feature type="compositionally biased region" description="Acidic residues" evidence="1">
    <location>
        <begin position="831"/>
        <end position="843"/>
    </location>
</feature>
<dbReference type="OrthoDB" id="27237at2759"/>
<dbReference type="EMBL" id="MU167260">
    <property type="protein sequence ID" value="KAG0146512.1"/>
    <property type="molecule type" value="Genomic_DNA"/>
</dbReference>
<feature type="compositionally biased region" description="Basic and acidic residues" evidence="1">
    <location>
        <begin position="500"/>
        <end position="510"/>
    </location>
</feature>
<feature type="region of interest" description="Disordered" evidence="1">
    <location>
        <begin position="798"/>
        <end position="843"/>
    </location>
</feature>
<dbReference type="InterPro" id="IPR010770">
    <property type="entry name" value="Ecd"/>
</dbReference>
<feature type="compositionally biased region" description="Low complexity" evidence="1">
    <location>
        <begin position="609"/>
        <end position="627"/>
    </location>
</feature>
<dbReference type="Pfam" id="PF07093">
    <property type="entry name" value="SGT1"/>
    <property type="match status" value="1"/>
</dbReference>
<evidence type="ECO:0000313" key="2">
    <source>
        <dbReference type="EMBL" id="KAG0146512.1"/>
    </source>
</evidence>
<feature type="compositionally biased region" description="Acidic residues" evidence="1">
    <location>
        <begin position="645"/>
        <end position="665"/>
    </location>
</feature>
<dbReference type="Proteomes" id="UP000886653">
    <property type="component" value="Unassembled WGS sequence"/>
</dbReference>
<dbReference type="AlphaFoldDB" id="A0A9P6TBQ5"/>
<sequence>MDEQQQQQEIIACQTNFTIYLNQPSKQTIESIQNQIISFTTSNYFHFNKNKSNFIWHHSKLPKFEPSKNFDFLSGKLKYGNSIQDEWFLVWCLYNISQKFNNTLIQISDDDGEFLIIEAANHLPNWLTPELAQGRVWIKSGSLHLIPIKHPLTKDYINTPLPISNALSILRNESLTTTIANSSINDIINKRLQNSNPEQLTQNHLFNIKTYLHLDLYKLLKLNPSLIGEAINAFCEKDRDDLKVCQTMPRFYPTPLPESNSTTTTTTTTRTSVFSLKALHLTRPLYAQLLNHQMIFNPPKPFIKSNWFNNQNDPKELKRRMISMKLLCGFEILFYHHLNNLNLLNFNQLSINPKPKIYQNYLNKLKKLNYFQDLLEGSQEWNLLEIKARENFLIERNNNYNQNNENELTNLIKILDNLKSGEEEEVNHSNFETESDIESESDSWLDINDEMLNNLLKQDFNINEDNIKPTDEEERMMKGDVEKLLSFTERVENFVEGEGRLEGALHSDDEHSSDEDDTEEDSEQEELRADLLASSSKLPNWTKPKSYDDEMSRKRLETLVPGIDQADWGQKDPVVQIPSPSLLSSNTEVNLQPIAATHTLKPITPLPPNSSEQESNSSTSVSTSINSKPKKRGMKGLVKESYDGVYDESSCEESDDDNEGLEEQGDEKKPRKESNLVVDVDMDSERDEFLNFAREALGLSEDQYQSILDSRRQRGAYVPPITNKFEAEIEKDFSNDEGEEVKNSTKFKLVDSQPTTFKGKGKIINFTPTIDPELSNMTSTQTKPNLNSFESLMTQMDKELKRHKQKGGPLSLNEGPDLIGKQFNHPNSNSDDSDSDSDVDLNDLDEVMENELKNLMKKSDVIEENDHENDYEQISNFLESFKSQMGQPGPVGNLAGRVGLNLLGTDK</sequence>
<comment type="caution">
    <text evidence="2">The sequence shown here is derived from an EMBL/GenBank/DDBJ whole genome shotgun (WGS) entry which is preliminary data.</text>
</comment>
<accession>A0A9P6TBQ5</accession>
<feature type="compositionally biased region" description="Acidic residues" evidence="1">
    <location>
        <begin position="511"/>
        <end position="524"/>
    </location>
</feature>
<feature type="region of interest" description="Disordered" evidence="1">
    <location>
        <begin position="500"/>
        <end position="677"/>
    </location>
</feature>
<gene>
    <name evidence="2" type="ORF">CROQUDRAFT_657324</name>
</gene>
<dbReference type="PANTHER" id="PTHR13060:SF0">
    <property type="entry name" value="PROTEIN ECDYSONELESS HOMOLOG"/>
    <property type="match status" value="1"/>
</dbReference>
<evidence type="ECO:0000313" key="3">
    <source>
        <dbReference type="Proteomes" id="UP000886653"/>
    </source>
</evidence>
<proteinExistence type="predicted"/>
<dbReference type="GO" id="GO:0005634">
    <property type="term" value="C:nucleus"/>
    <property type="evidence" value="ECO:0007669"/>
    <property type="project" value="TreeGrafter"/>
</dbReference>
<name>A0A9P6TBQ5_9BASI</name>
<evidence type="ECO:0000256" key="1">
    <source>
        <dbReference type="SAM" id="MobiDB-lite"/>
    </source>
</evidence>
<dbReference type="PANTHER" id="PTHR13060">
    <property type="entry name" value="SGT1 PROTEIN HSGT1 SUPPRESSOR OF GCR2"/>
    <property type="match status" value="1"/>
</dbReference>
<feature type="compositionally biased region" description="Basic and acidic residues" evidence="1">
    <location>
        <begin position="545"/>
        <end position="557"/>
    </location>
</feature>
<organism evidence="2 3">
    <name type="scientific">Cronartium quercuum f. sp. fusiforme G11</name>
    <dbReference type="NCBI Taxonomy" id="708437"/>
    <lineage>
        <taxon>Eukaryota</taxon>
        <taxon>Fungi</taxon>
        <taxon>Dikarya</taxon>
        <taxon>Basidiomycota</taxon>
        <taxon>Pucciniomycotina</taxon>
        <taxon>Pucciniomycetes</taxon>
        <taxon>Pucciniales</taxon>
        <taxon>Coleosporiaceae</taxon>
        <taxon>Cronartium</taxon>
    </lineage>
</organism>
<feature type="compositionally biased region" description="Polar residues" evidence="1">
    <location>
        <begin position="578"/>
        <end position="590"/>
    </location>
</feature>
<protein>
    <submittedName>
        <fullName evidence="2">Uncharacterized protein</fullName>
    </submittedName>
</protein>